<feature type="chain" id="PRO_5025561279" evidence="1">
    <location>
        <begin position="20"/>
        <end position="313"/>
    </location>
</feature>
<evidence type="ECO:0000313" key="2">
    <source>
        <dbReference type="EMBL" id="KAF2759953.1"/>
    </source>
</evidence>
<accession>A0A6A6WB97</accession>
<gene>
    <name evidence="2" type="ORF">EJ05DRAFT_499143</name>
</gene>
<name>A0A6A6WB97_9PEZI</name>
<dbReference type="AlphaFoldDB" id="A0A6A6WB97"/>
<dbReference type="RefSeq" id="XP_033602404.1">
    <property type="nucleotide sequence ID" value="XM_033746787.1"/>
</dbReference>
<keyword evidence="1" id="KW-0732">Signal</keyword>
<sequence length="313" mass="33946">MKFALLSTLALTVTAAVLSRREVNPKAGPAIAAANRTSVQIALSKTLGALVIGSSRNQADLSYLCKTDSLYADWTKFTSVPANDALRAELCNAAAGPIPGIPGLINTIQQSASDIFTNQILSSFAQKHGIPLFVIYEYLCKNLDYDKLNAFGVVTTKADPIASVCKLANTAQAYDPNTPVLVANQTLVTGYQETTMTLTARTIFLAAATQDNREYICDHYDSYKPFIAGIGWNTDAFYHELCNSLPLDTEYDAIASAIELYSSADYAKQLRGVSKVKDSEWKNTLSGWFNAKQMAYVSLDIATVKSVFSSDIP</sequence>
<evidence type="ECO:0000256" key="1">
    <source>
        <dbReference type="SAM" id="SignalP"/>
    </source>
</evidence>
<reference evidence="2" key="1">
    <citation type="journal article" date="2020" name="Stud. Mycol.">
        <title>101 Dothideomycetes genomes: a test case for predicting lifestyles and emergence of pathogens.</title>
        <authorList>
            <person name="Haridas S."/>
            <person name="Albert R."/>
            <person name="Binder M."/>
            <person name="Bloem J."/>
            <person name="Labutti K."/>
            <person name="Salamov A."/>
            <person name="Andreopoulos B."/>
            <person name="Baker S."/>
            <person name="Barry K."/>
            <person name="Bills G."/>
            <person name="Bluhm B."/>
            <person name="Cannon C."/>
            <person name="Castanera R."/>
            <person name="Culley D."/>
            <person name="Daum C."/>
            <person name="Ezra D."/>
            <person name="Gonzalez J."/>
            <person name="Henrissat B."/>
            <person name="Kuo A."/>
            <person name="Liang C."/>
            <person name="Lipzen A."/>
            <person name="Lutzoni F."/>
            <person name="Magnuson J."/>
            <person name="Mondo S."/>
            <person name="Nolan M."/>
            <person name="Ohm R."/>
            <person name="Pangilinan J."/>
            <person name="Park H.-J."/>
            <person name="Ramirez L."/>
            <person name="Alfaro M."/>
            <person name="Sun H."/>
            <person name="Tritt A."/>
            <person name="Yoshinaga Y."/>
            <person name="Zwiers L.-H."/>
            <person name="Turgeon B."/>
            <person name="Goodwin S."/>
            <person name="Spatafora J."/>
            <person name="Crous P."/>
            <person name="Grigoriev I."/>
        </authorList>
    </citation>
    <scope>NUCLEOTIDE SEQUENCE</scope>
    <source>
        <strain evidence="2">CBS 121739</strain>
    </source>
</reference>
<feature type="signal peptide" evidence="1">
    <location>
        <begin position="1"/>
        <end position="19"/>
    </location>
</feature>
<dbReference type="GeneID" id="54487841"/>
<proteinExistence type="predicted"/>
<evidence type="ECO:0000313" key="3">
    <source>
        <dbReference type="Proteomes" id="UP000799437"/>
    </source>
</evidence>
<protein>
    <submittedName>
        <fullName evidence="2">Uncharacterized protein</fullName>
    </submittedName>
</protein>
<dbReference type="Proteomes" id="UP000799437">
    <property type="component" value="Unassembled WGS sequence"/>
</dbReference>
<dbReference type="EMBL" id="ML996569">
    <property type="protein sequence ID" value="KAF2759953.1"/>
    <property type="molecule type" value="Genomic_DNA"/>
</dbReference>
<keyword evidence="3" id="KW-1185">Reference proteome</keyword>
<organism evidence="2 3">
    <name type="scientific">Pseudovirgaria hyperparasitica</name>
    <dbReference type="NCBI Taxonomy" id="470096"/>
    <lineage>
        <taxon>Eukaryota</taxon>
        <taxon>Fungi</taxon>
        <taxon>Dikarya</taxon>
        <taxon>Ascomycota</taxon>
        <taxon>Pezizomycotina</taxon>
        <taxon>Dothideomycetes</taxon>
        <taxon>Dothideomycetes incertae sedis</taxon>
        <taxon>Acrospermales</taxon>
        <taxon>Acrospermaceae</taxon>
        <taxon>Pseudovirgaria</taxon>
    </lineage>
</organism>